<dbReference type="GO" id="GO:0008541">
    <property type="term" value="C:proteasome regulatory particle, lid subcomplex"/>
    <property type="evidence" value="ECO:0007669"/>
    <property type="project" value="TreeGrafter"/>
</dbReference>
<dbReference type="AlphaFoldDB" id="M1VCB4"/>
<evidence type="ECO:0000259" key="2">
    <source>
        <dbReference type="Pfam" id="PF10075"/>
    </source>
</evidence>
<dbReference type="Proteomes" id="UP000007014">
    <property type="component" value="Chromosome 10"/>
</dbReference>
<dbReference type="PANTHER" id="PTHR12387:SF0">
    <property type="entry name" value="26S PROTEASOME NON-ATPASE REGULATORY SUBUNIT 8"/>
    <property type="match status" value="1"/>
</dbReference>
<dbReference type="GeneID" id="16994108"/>
<keyword evidence="1 3" id="KW-0647">Proteasome</keyword>
<evidence type="ECO:0000256" key="1">
    <source>
        <dbReference type="ARBA" id="ARBA00022942"/>
    </source>
</evidence>
<dbReference type="PANTHER" id="PTHR12387">
    <property type="entry name" value="26S PROTEASOME NON-ATPASE REGULATORY SUBUNIT 8"/>
    <property type="match status" value="1"/>
</dbReference>
<dbReference type="InterPro" id="IPR033464">
    <property type="entry name" value="CSN8_PSD8_EIF3K"/>
</dbReference>
<dbReference type="OMA" id="LESAYMH"/>
<dbReference type="HOGENOM" id="CLU_046003_0_0_1"/>
<dbReference type="RefSeq" id="XP_005534769.1">
    <property type="nucleotide sequence ID" value="XM_005534712.1"/>
</dbReference>
<dbReference type="STRING" id="280699.M1VCB4"/>
<keyword evidence="4" id="KW-1185">Reference proteome</keyword>
<dbReference type="KEGG" id="cme:CYME_CMJ011C"/>
<dbReference type="OrthoDB" id="8775810at2759"/>
<dbReference type="Gramene" id="CMJ011CT">
    <property type="protein sequence ID" value="CMJ011CT"/>
    <property type="gene ID" value="CMJ011C"/>
</dbReference>
<dbReference type="EMBL" id="AP006492">
    <property type="protein sequence ID" value="BAM80162.1"/>
    <property type="molecule type" value="Genomic_DNA"/>
</dbReference>
<dbReference type="Gene3D" id="1.25.40.990">
    <property type="match status" value="1"/>
</dbReference>
<dbReference type="eggNOG" id="KOG3151">
    <property type="taxonomic scope" value="Eukaryota"/>
</dbReference>
<reference evidence="3 4" key="2">
    <citation type="journal article" date="2007" name="BMC Biol.">
        <title>A 100%-complete sequence reveals unusually simple genomic features in the hot-spring red alga Cyanidioschyzon merolae.</title>
        <authorList>
            <person name="Nozaki H."/>
            <person name="Takano H."/>
            <person name="Misumi O."/>
            <person name="Terasawa K."/>
            <person name="Matsuzaki M."/>
            <person name="Maruyama S."/>
            <person name="Nishida K."/>
            <person name="Yagisawa F."/>
            <person name="Yoshida Y."/>
            <person name="Fujiwara T."/>
            <person name="Takio S."/>
            <person name="Tamura K."/>
            <person name="Chung S.J."/>
            <person name="Nakamura S."/>
            <person name="Kuroiwa H."/>
            <person name="Tanaka K."/>
            <person name="Sato N."/>
            <person name="Kuroiwa T."/>
        </authorList>
    </citation>
    <scope>NUCLEOTIDE SEQUENCE [LARGE SCALE GENOMIC DNA]</scope>
    <source>
        <strain evidence="3 4">10D</strain>
    </source>
</reference>
<gene>
    <name evidence="3" type="ORF">CYME_CMJ011C</name>
</gene>
<reference evidence="3 4" key="1">
    <citation type="journal article" date="2004" name="Nature">
        <title>Genome sequence of the ultrasmall unicellular red alga Cyanidioschyzon merolae 10D.</title>
        <authorList>
            <person name="Matsuzaki M."/>
            <person name="Misumi O."/>
            <person name="Shin-i T."/>
            <person name="Maruyama S."/>
            <person name="Takahara M."/>
            <person name="Miyagishima S."/>
            <person name="Mori T."/>
            <person name="Nishida K."/>
            <person name="Yagisawa F."/>
            <person name="Nishida K."/>
            <person name="Yoshida Y."/>
            <person name="Nishimura Y."/>
            <person name="Nakao S."/>
            <person name="Kobayashi T."/>
            <person name="Momoyama Y."/>
            <person name="Higashiyama T."/>
            <person name="Minoda A."/>
            <person name="Sano M."/>
            <person name="Nomoto H."/>
            <person name="Oishi K."/>
            <person name="Hayashi H."/>
            <person name="Ohta F."/>
            <person name="Nishizaka S."/>
            <person name="Haga S."/>
            <person name="Miura S."/>
            <person name="Morishita T."/>
            <person name="Kabeya Y."/>
            <person name="Terasawa K."/>
            <person name="Suzuki Y."/>
            <person name="Ishii Y."/>
            <person name="Asakawa S."/>
            <person name="Takano H."/>
            <person name="Ohta N."/>
            <person name="Kuroiwa H."/>
            <person name="Tanaka K."/>
            <person name="Shimizu N."/>
            <person name="Sugano S."/>
            <person name="Sato N."/>
            <person name="Nozaki H."/>
            <person name="Ogasawara N."/>
            <person name="Kohara Y."/>
            <person name="Kuroiwa T."/>
        </authorList>
    </citation>
    <scope>NUCLEOTIDE SEQUENCE [LARGE SCALE GENOMIC DNA]</scope>
    <source>
        <strain evidence="3 4">10D</strain>
    </source>
</reference>
<sequence length="278" mass="31408">MRPESMTDGVPGSDSPAAAAAAASVTTSLHDLQVLVERGTLSGPEKQQADHLVTSLKRELVLRRVGDHLAERTFHELCVRLAVMERDWAAMERHIQQLMPLYELDRQAGIQSPHRDLLVGLNLMRLLAQNRLAEYHMELELLPTTEPQQNPYVLFPFQVEQALTEGSYQKILHIEAGAEWLPFIELLRETTIQEMVTSWAEAYAHVTLEELASMAALPVEQVPALLARVLDCTQYVVQNETVHFIASDHIREAPSQYLLAKEAVSRTMEYIRGLERIV</sequence>
<evidence type="ECO:0000313" key="3">
    <source>
        <dbReference type="EMBL" id="BAM80162.1"/>
    </source>
</evidence>
<dbReference type="GO" id="GO:0005829">
    <property type="term" value="C:cytosol"/>
    <property type="evidence" value="ECO:0007669"/>
    <property type="project" value="TreeGrafter"/>
</dbReference>
<dbReference type="InterPro" id="IPR006746">
    <property type="entry name" value="26S_Psome_Rpn12"/>
</dbReference>
<proteinExistence type="predicted"/>
<dbReference type="GO" id="GO:0043161">
    <property type="term" value="P:proteasome-mediated ubiquitin-dependent protein catabolic process"/>
    <property type="evidence" value="ECO:0007669"/>
    <property type="project" value="TreeGrafter"/>
</dbReference>
<feature type="domain" description="CSN8/PSMD8/EIF3K" evidence="2">
    <location>
        <begin position="115"/>
        <end position="222"/>
    </location>
</feature>
<dbReference type="Pfam" id="PF10075">
    <property type="entry name" value="CSN8_PSD8_EIF3K"/>
    <property type="match status" value="1"/>
</dbReference>
<dbReference type="GO" id="GO:0005634">
    <property type="term" value="C:nucleus"/>
    <property type="evidence" value="ECO:0007669"/>
    <property type="project" value="TreeGrafter"/>
</dbReference>
<evidence type="ECO:0000313" key="4">
    <source>
        <dbReference type="Proteomes" id="UP000007014"/>
    </source>
</evidence>
<name>M1VCB4_CYAM1</name>
<organism evidence="3 4">
    <name type="scientific">Cyanidioschyzon merolae (strain NIES-3377 / 10D)</name>
    <name type="common">Unicellular red alga</name>
    <dbReference type="NCBI Taxonomy" id="280699"/>
    <lineage>
        <taxon>Eukaryota</taxon>
        <taxon>Rhodophyta</taxon>
        <taxon>Bangiophyceae</taxon>
        <taxon>Cyanidiales</taxon>
        <taxon>Cyanidiaceae</taxon>
        <taxon>Cyanidioschyzon</taxon>
    </lineage>
</organism>
<protein>
    <submittedName>
        <fullName evidence="3">26S proteasome regulatory subunit RPN12</fullName>
    </submittedName>
</protein>
<accession>M1VCB4</accession>